<reference evidence="3" key="1">
    <citation type="journal article" date="2018" name="Genome Biol. Evol.">
        <title>Genomics and development of Lentinus tigrinus, a white-rot wood-decaying mushroom with dimorphic fruiting bodies.</title>
        <authorList>
            <person name="Wu B."/>
            <person name="Xu Z."/>
            <person name="Knudson A."/>
            <person name="Carlson A."/>
            <person name="Chen N."/>
            <person name="Kovaka S."/>
            <person name="LaButti K."/>
            <person name="Lipzen A."/>
            <person name="Pennachio C."/>
            <person name="Riley R."/>
            <person name="Schakwitz W."/>
            <person name="Umezawa K."/>
            <person name="Ohm R.A."/>
            <person name="Grigoriev I.V."/>
            <person name="Nagy L.G."/>
            <person name="Gibbons J."/>
            <person name="Hibbett D."/>
        </authorList>
    </citation>
    <scope>NUCLEOTIDE SEQUENCE [LARGE SCALE GENOMIC DNA]</scope>
    <source>
        <strain evidence="3">ALCF2SS1-6</strain>
    </source>
</reference>
<feature type="compositionally biased region" description="Low complexity" evidence="1">
    <location>
        <begin position="33"/>
        <end position="57"/>
    </location>
</feature>
<keyword evidence="2" id="KW-1133">Transmembrane helix</keyword>
<feature type="compositionally biased region" description="Low complexity" evidence="1">
    <location>
        <begin position="107"/>
        <end position="123"/>
    </location>
</feature>
<sequence length="526" mass="57481">MQAISGPVDFADVFTSTPTTPSKLTHPIPDVGPSQIPLLPSPPSSTRDVSSSDTDITVPEILVQDVSSPVSSVSTDTSHTEETVGSDETESYAENHDPSRNEDEDLNPLLFSLSSLRLASRPTTPRHPPRGRTRFDEPSGRRIWSRASSEDESDAAHQEAVPASFAKSIRGIQRTQTLLDQRTTELEKEFASLREELSTSVTTSKSLLRKTQETISKECRTIEQAQLVSTDTVQSLEQKFNKAQLAIATLQAQHRADKEAMERMANDIAEVLAIQDQMGCRLLRLGEAEESILKDTRLTRGLVSELSDGAVSLSPQPDVRAATLADELFGDDIGHHSPSPFSAALALCPASEPSPESGAHAGDDTSLDNETILIASSVVSTDRTVPPSLTDDSRPFVADDSLVSVIDDPSSVGNDSSSSVSEAVNPLGIRRFLHHILVSKARNHAEAIRTVAWVHEVRIPQCVKVIRANVMDSFLREHRWYGHAAIFIIYILDVVVFVVLLARVKRHPVLDTEPVRVSDHPIWDSL</sequence>
<dbReference type="EMBL" id="ML122266">
    <property type="protein sequence ID" value="RPD60318.1"/>
    <property type="molecule type" value="Genomic_DNA"/>
</dbReference>
<proteinExistence type="predicted"/>
<organism evidence="3 4">
    <name type="scientific">Lentinus tigrinus ALCF2SS1-6</name>
    <dbReference type="NCBI Taxonomy" id="1328759"/>
    <lineage>
        <taxon>Eukaryota</taxon>
        <taxon>Fungi</taxon>
        <taxon>Dikarya</taxon>
        <taxon>Basidiomycota</taxon>
        <taxon>Agaricomycotina</taxon>
        <taxon>Agaricomycetes</taxon>
        <taxon>Polyporales</taxon>
        <taxon>Polyporaceae</taxon>
        <taxon>Lentinus</taxon>
    </lineage>
</organism>
<feature type="compositionally biased region" description="Low complexity" evidence="1">
    <location>
        <begin position="65"/>
        <end position="77"/>
    </location>
</feature>
<keyword evidence="2" id="KW-0472">Membrane</keyword>
<evidence type="ECO:0000313" key="3">
    <source>
        <dbReference type="EMBL" id="RPD60318.1"/>
    </source>
</evidence>
<feature type="region of interest" description="Disordered" evidence="1">
    <location>
        <begin position="1"/>
        <end position="162"/>
    </location>
</feature>
<gene>
    <name evidence="3" type="ORF">L227DRAFT_611278</name>
</gene>
<keyword evidence="2" id="KW-0812">Transmembrane</keyword>
<evidence type="ECO:0000313" key="4">
    <source>
        <dbReference type="Proteomes" id="UP000313359"/>
    </source>
</evidence>
<dbReference type="AlphaFoldDB" id="A0A5C2SAN1"/>
<evidence type="ECO:0000256" key="1">
    <source>
        <dbReference type="SAM" id="MobiDB-lite"/>
    </source>
</evidence>
<dbReference type="Proteomes" id="UP000313359">
    <property type="component" value="Unassembled WGS sequence"/>
</dbReference>
<accession>A0A5C2SAN1</accession>
<feature type="compositionally biased region" description="Polar residues" evidence="1">
    <location>
        <begin position="14"/>
        <end position="23"/>
    </location>
</feature>
<name>A0A5C2SAN1_9APHY</name>
<protein>
    <submittedName>
        <fullName evidence="3">Uncharacterized protein</fullName>
    </submittedName>
</protein>
<evidence type="ECO:0000256" key="2">
    <source>
        <dbReference type="SAM" id="Phobius"/>
    </source>
</evidence>
<keyword evidence="4" id="KW-1185">Reference proteome</keyword>
<dbReference type="OrthoDB" id="2758654at2759"/>
<feature type="transmembrane region" description="Helical" evidence="2">
    <location>
        <begin position="480"/>
        <end position="502"/>
    </location>
</feature>